<reference evidence="11" key="2">
    <citation type="journal article" date="2024" name="Plant">
        <title>Genomic evolution and insights into agronomic trait innovations of Sesamum species.</title>
        <authorList>
            <person name="Miao H."/>
            <person name="Wang L."/>
            <person name="Qu L."/>
            <person name="Liu H."/>
            <person name="Sun Y."/>
            <person name="Le M."/>
            <person name="Wang Q."/>
            <person name="Wei S."/>
            <person name="Zheng Y."/>
            <person name="Lin W."/>
            <person name="Duan Y."/>
            <person name="Cao H."/>
            <person name="Xiong S."/>
            <person name="Wang X."/>
            <person name="Wei L."/>
            <person name="Li C."/>
            <person name="Ma Q."/>
            <person name="Ju M."/>
            <person name="Zhao R."/>
            <person name="Li G."/>
            <person name="Mu C."/>
            <person name="Tian Q."/>
            <person name="Mei H."/>
            <person name="Zhang T."/>
            <person name="Gao T."/>
            <person name="Zhang H."/>
        </authorList>
    </citation>
    <scope>NUCLEOTIDE SEQUENCE</scope>
    <source>
        <strain evidence="11">3651</strain>
    </source>
</reference>
<feature type="compositionally biased region" description="Basic and acidic residues" evidence="10">
    <location>
        <begin position="257"/>
        <end position="269"/>
    </location>
</feature>
<accession>A0AAE2D1C5</accession>
<dbReference type="Gene3D" id="2.130.10.10">
    <property type="entry name" value="YVTN repeat-like/Quinoprotein amine dehydrogenase"/>
    <property type="match status" value="1"/>
</dbReference>
<evidence type="ECO:0000256" key="4">
    <source>
        <dbReference type="ARBA" id="ARBA00022574"/>
    </source>
</evidence>
<gene>
    <name evidence="11" type="ORF">Salat_0496800</name>
</gene>
<dbReference type="GO" id="GO:0006364">
    <property type="term" value="P:rRNA processing"/>
    <property type="evidence" value="ECO:0007669"/>
    <property type="project" value="UniProtKB-KW"/>
</dbReference>
<dbReference type="Proteomes" id="UP001293254">
    <property type="component" value="Unassembled WGS sequence"/>
</dbReference>
<protein>
    <recommendedName>
        <fullName evidence="8">U3 small nucleolar RNA-associated protein 18 homolog</fullName>
    </recommendedName>
</protein>
<evidence type="ECO:0000256" key="5">
    <source>
        <dbReference type="ARBA" id="ARBA00022737"/>
    </source>
</evidence>
<dbReference type="PROSITE" id="PS50294">
    <property type="entry name" value="WD_REPEATS_REGION"/>
    <property type="match status" value="1"/>
</dbReference>
<evidence type="ECO:0000256" key="7">
    <source>
        <dbReference type="ARBA" id="ARBA00025767"/>
    </source>
</evidence>
<keyword evidence="5" id="KW-0677">Repeat</keyword>
<dbReference type="EMBL" id="JACGWO010000001">
    <property type="protein sequence ID" value="KAK4441619.1"/>
    <property type="molecule type" value="Genomic_DNA"/>
</dbReference>
<keyword evidence="2" id="KW-0698">rRNA processing</keyword>
<feature type="region of interest" description="Disordered" evidence="10">
    <location>
        <begin position="323"/>
        <end position="348"/>
    </location>
</feature>
<evidence type="ECO:0000313" key="12">
    <source>
        <dbReference type="Proteomes" id="UP001293254"/>
    </source>
</evidence>
<dbReference type="FunFam" id="2.130.10.10:FF:000121">
    <property type="entry name" value="U3 small nucleolar RNA-associated protein 18 homolog"/>
    <property type="match status" value="1"/>
</dbReference>
<comment type="caution">
    <text evidence="11">The sequence shown here is derived from an EMBL/GenBank/DDBJ whole genome shotgun (WGS) entry which is preliminary data.</text>
</comment>
<dbReference type="GO" id="GO:0034388">
    <property type="term" value="C:Pwp2p-containing subcomplex of 90S preribosome"/>
    <property type="evidence" value="ECO:0007669"/>
    <property type="project" value="TreeGrafter"/>
</dbReference>
<feature type="region of interest" description="Disordered" evidence="10">
    <location>
        <begin position="252"/>
        <end position="274"/>
    </location>
</feature>
<evidence type="ECO:0000256" key="10">
    <source>
        <dbReference type="SAM" id="MobiDB-lite"/>
    </source>
</evidence>
<evidence type="ECO:0000256" key="3">
    <source>
        <dbReference type="ARBA" id="ARBA00022553"/>
    </source>
</evidence>
<feature type="compositionally biased region" description="Polar residues" evidence="10">
    <location>
        <begin position="44"/>
        <end position="69"/>
    </location>
</feature>
<proteinExistence type="inferred from homology"/>
<dbReference type="InterPro" id="IPR015943">
    <property type="entry name" value="WD40/YVTN_repeat-like_dom_sf"/>
</dbReference>
<feature type="repeat" description="WD" evidence="9">
    <location>
        <begin position="525"/>
        <end position="566"/>
    </location>
</feature>
<comment type="similarity">
    <text evidence="7">Belongs to the WD repeat UTP18 family.</text>
</comment>
<dbReference type="PANTHER" id="PTHR18359">
    <property type="entry name" value="WD-REPEAT PROTEIN-RELATED"/>
    <property type="match status" value="1"/>
</dbReference>
<keyword evidence="12" id="KW-1185">Reference proteome</keyword>
<dbReference type="PROSITE" id="PS50082">
    <property type="entry name" value="WD_REPEATS_2"/>
    <property type="match status" value="1"/>
</dbReference>
<reference evidence="11" key="1">
    <citation type="submission" date="2020-06" db="EMBL/GenBank/DDBJ databases">
        <authorList>
            <person name="Li T."/>
            <person name="Hu X."/>
            <person name="Zhang T."/>
            <person name="Song X."/>
            <person name="Zhang H."/>
            <person name="Dai N."/>
            <person name="Sheng W."/>
            <person name="Hou X."/>
            <person name="Wei L."/>
        </authorList>
    </citation>
    <scope>NUCLEOTIDE SEQUENCE</scope>
    <source>
        <strain evidence="11">3651</strain>
        <tissue evidence="11">Leaf</tissue>
    </source>
</reference>
<evidence type="ECO:0000313" key="11">
    <source>
        <dbReference type="EMBL" id="KAK4441619.1"/>
    </source>
</evidence>
<evidence type="ECO:0000256" key="9">
    <source>
        <dbReference type="PROSITE-ProRule" id="PRU00221"/>
    </source>
</evidence>
<dbReference type="Pfam" id="PF00400">
    <property type="entry name" value="WD40"/>
    <property type="match status" value="2"/>
</dbReference>
<comment type="subcellular location">
    <subcellularLocation>
        <location evidence="1">Nucleus</location>
        <location evidence="1">Nucleolus</location>
    </subcellularLocation>
</comment>
<evidence type="ECO:0000256" key="8">
    <source>
        <dbReference type="ARBA" id="ARBA00074442"/>
    </source>
</evidence>
<feature type="compositionally biased region" description="Basic and acidic residues" evidence="10">
    <location>
        <begin position="327"/>
        <end position="337"/>
    </location>
</feature>
<dbReference type="GO" id="GO:0032040">
    <property type="term" value="C:small-subunit processome"/>
    <property type="evidence" value="ECO:0007669"/>
    <property type="project" value="TreeGrafter"/>
</dbReference>
<dbReference type="PANTHER" id="PTHR18359:SF0">
    <property type="entry name" value="U3 SMALL NUCLEOLAR RNA-ASSOCIATED PROTEIN 18 HOMOLOG"/>
    <property type="match status" value="1"/>
</dbReference>
<dbReference type="InterPro" id="IPR001680">
    <property type="entry name" value="WD40_rpt"/>
</dbReference>
<organism evidence="11 12">
    <name type="scientific">Sesamum alatum</name>
    <dbReference type="NCBI Taxonomy" id="300844"/>
    <lineage>
        <taxon>Eukaryota</taxon>
        <taxon>Viridiplantae</taxon>
        <taxon>Streptophyta</taxon>
        <taxon>Embryophyta</taxon>
        <taxon>Tracheophyta</taxon>
        <taxon>Spermatophyta</taxon>
        <taxon>Magnoliopsida</taxon>
        <taxon>eudicotyledons</taxon>
        <taxon>Gunneridae</taxon>
        <taxon>Pentapetalae</taxon>
        <taxon>asterids</taxon>
        <taxon>lamiids</taxon>
        <taxon>Lamiales</taxon>
        <taxon>Pedaliaceae</taxon>
        <taxon>Sesamum</taxon>
    </lineage>
</organism>
<keyword evidence="6" id="KW-0539">Nucleus</keyword>
<dbReference type="SUPFAM" id="SSF50978">
    <property type="entry name" value="WD40 repeat-like"/>
    <property type="match status" value="1"/>
</dbReference>
<feature type="region of interest" description="Disordered" evidence="10">
    <location>
        <begin position="19"/>
        <end position="69"/>
    </location>
</feature>
<evidence type="ECO:0000256" key="2">
    <source>
        <dbReference type="ARBA" id="ARBA00022552"/>
    </source>
</evidence>
<dbReference type="InterPro" id="IPR045161">
    <property type="entry name" value="Utp18"/>
</dbReference>
<dbReference type="AlphaFoldDB" id="A0AAE2D1C5"/>
<dbReference type="SMART" id="SM00320">
    <property type="entry name" value="WD40"/>
    <property type="match status" value="4"/>
</dbReference>
<evidence type="ECO:0000256" key="6">
    <source>
        <dbReference type="ARBA" id="ARBA00023242"/>
    </source>
</evidence>
<keyword evidence="4 9" id="KW-0853">WD repeat</keyword>
<sequence>MILPVLRLSTVVRHGAYMPESTALTPAPRRTPAGKPQPMPHELNTVQSPQTKGNCELSSPTGKSQSTRVKSPWARFQNPAAHLTAPPTISRITTRTPKTLARLPARPFPLTSRHRGKVGATGEPRLGDLAKMSLISQNAVSKEPVKKKKRATKKGEIALVEEGKEEVEDGNEIVLDATRNQKRKRGRKDNDELMEVEEEKEMTKLENFLFGPLYTPVEFRKDDEDEAGEELDNGSALFFTDRSANSVLSVYEEDMDSGDRSTEGQERNQRKNMLVDDEGEKIRINIAKVNRLRKLRKEEDETFISRSEYVARLRAQHIKMNPGTDWARLDDQPRDYSSEDEDSEKESGVVVAGGYEDPKDADNILRRNDDLVLKRSMKLLPGFLEHSRLVDANMKDPSSSTVNSVQFHKNGQLFLVGGKDKRLRFFHIDGKKNDMLQSVFFEDYQIYKAAFLPEGSHAILSGRRKYFYTYDLVKDRVDKIGPLAGREEKSLESFEVSPDSKTIAFLGNEGYILLVSTKTKELIGTLKMNGSVRSVAFTNDGQQLLSSGGDGQIYHWDMRTRSCFHVGVDEGCINGTALCASPVGNLFAAGSDSGIVNIYNREEFLGGKRKPLKAIENLTTKVDFMKFNHDAQILAIISRMKKNSMKLIHVPSLTVFTNWPPANQTLHHPMCMDFSPRGGFMALGDAGGRVSLYKLHHYHQA</sequence>
<evidence type="ECO:0000256" key="1">
    <source>
        <dbReference type="ARBA" id="ARBA00004604"/>
    </source>
</evidence>
<dbReference type="InterPro" id="IPR036322">
    <property type="entry name" value="WD40_repeat_dom_sf"/>
</dbReference>
<keyword evidence="3" id="KW-0597">Phosphoprotein</keyword>
<name>A0AAE2D1C5_9LAMI</name>